<name>A0A0D7AZT8_9AGAR</name>
<keyword evidence="1" id="KW-1133">Transmembrane helix</keyword>
<organism evidence="2 3">
    <name type="scientific">Cylindrobasidium torrendii FP15055 ss-10</name>
    <dbReference type="NCBI Taxonomy" id="1314674"/>
    <lineage>
        <taxon>Eukaryota</taxon>
        <taxon>Fungi</taxon>
        <taxon>Dikarya</taxon>
        <taxon>Basidiomycota</taxon>
        <taxon>Agaricomycotina</taxon>
        <taxon>Agaricomycetes</taxon>
        <taxon>Agaricomycetidae</taxon>
        <taxon>Agaricales</taxon>
        <taxon>Marasmiineae</taxon>
        <taxon>Physalacriaceae</taxon>
        <taxon>Cylindrobasidium</taxon>
    </lineage>
</organism>
<keyword evidence="1" id="KW-0812">Transmembrane</keyword>
<evidence type="ECO:0000313" key="3">
    <source>
        <dbReference type="Proteomes" id="UP000054007"/>
    </source>
</evidence>
<feature type="transmembrane region" description="Helical" evidence="1">
    <location>
        <begin position="36"/>
        <end position="53"/>
    </location>
</feature>
<dbReference type="OrthoDB" id="5288586at2759"/>
<evidence type="ECO:0008006" key="4">
    <source>
        <dbReference type="Google" id="ProtNLM"/>
    </source>
</evidence>
<accession>A0A0D7AZT8</accession>
<dbReference type="InterPro" id="IPR010699">
    <property type="entry name" value="DUF1275"/>
</dbReference>
<dbReference type="PANTHER" id="PTHR37488">
    <property type="entry name" value="DUF1275 DOMAIN-CONTAINING PROTEIN"/>
    <property type="match status" value="1"/>
</dbReference>
<dbReference type="AlphaFoldDB" id="A0A0D7AZT8"/>
<feature type="transmembrane region" description="Helical" evidence="1">
    <location>
        <begin position="165"/>
        <end position="183"/>
    </location>
</feature>
<keyword evidence="1" id="KW-0472">Membrane</keyword>
<gene>
    <name evidence="2" type="ORF">CYLTODRAFT_360010</name>
</gene>
<sequence>MSRCGFQSGNTAQLAIAIARLWENETTQFLIADRQALTSLLAFLVGCLFARIVERIGVRTRGWMWLGTMVQAALTAAYVFASAVNQGYPGISDDRFKAGPAWDDAVSFVCLGLMSASMGLQGLMSLRLKTNSGATLPLTTTWIELLGVQALSNPKRLDTARDQRAIGILSVVLGALTARGLIFKLGSPGALGMAAGFRALVAFSWIFVPSESPALVPTTPPSATAGDEKSEVQVTSRAIAQVSNQSPV</sequence>
<dbReference type="EMBL" id="KN880697">
    <property type="protein sequence ID" value="KIY63419.1"/>
    <property type="molecule type" value="Genomic_DNA"/>
</dbReference>
<proteinExistence type="predicted"/>
<reference evidence="2 3" key="1">
    <citation type="journal article" date="2015" name="Fungal Genet. Biol.">
        <title>Evolution of novel wood decay mechanisms in Agaricales revealed by the genome sequences of Fistulina hepatica and Cylindrobasidium torrendii.</title>
        <authorList>
            <person name="Floudas D."/>
            <person name="Held B.W."/>
            <person name="Riley R."/>
            <person name="Nagy L.G."/>
            <person name="Koehler G."/>
            <person name="Ransdell A.S."/>
            <person name="Younus H."/>
            <person name="Chow J."/>
            <person name="Chiniquy J."/>
            <person name="Lipzen A."/>
            <person name="Tritt A."/>
            <person name="Sun H."/>
            <person name="Haridas S."/>
            <person name="LaButti K."/>
            <person name="Ohm R.A."/>
            <person name="Kues U."/>
            <person name="Blanchette R.A."/>
            <person name="Grigoriev I.V."/>
            <person name="Minto R.E."/>
            <person name="Hibbett D.S."/>
        </authorList>
    </citation>
    <scope>NUCLEOTIDE SEQUENCE [LARGE SCALE GENOMIC DNA]</scope>
    <source>
        <strain evidence="2 3">FP15055 ss-10</strain>
    </source>
</reference>
<keyword evidence="3" id="KW-1185">Reference proteome</keyword>
<dbReference type="Pfam" id="PF06912">
    <property type="entry name" value="DUF1275"/>
    <property type="match status" value="1"/>
</dbReference>
<feature type="transmembrane region" description="Helical" evidence="1">
    <location>
        <begin position="65"/>
        <end position="85"/>
    </location>
</feature>
<evidence type="ECO:0000256" key="1">
    <source>
        <dbReference type="SAM" id="Phobius"/>
    </source>
</evidence>
<feature type="transmembrane region" description="Helical" evidence="1">
    <location>
        <begin position="105"/>
        <end position="126"/>
    </location>
</feature>
<dbReference type="Proteomes" id="UP000054007">
    <property type="component" value="Unassembled WGS sequence"/>
</dbReference>
<evidence type="ECO:0000313" key="2">
    <source>
        <dbReference type="EMBL" id="KIY63419.1"/>
    </source>
</evidence>
<dbReference type="STRING" id="1314674.A0A0D7AZT8"/>
<dbReference type="PANTHER" id="PTHR37488:SF2">
    <property type="entry name" value="DUF1275 DOMAIN-CONTAINING PROTEIN"/>
    <property type="match status" value="1"/>
</dbReference>
<protein>
    <recommendedName>
        <fullName evidence="4">DUF1275 domain protein</fullName>
    </recommendedName>
</protein>